<protein>
    <submittedName>
        <fullName evidence="1">Uncharacterized protein</fullName>
    </submittedName>
</protein>
<dbReference type="EMBL" id="AJWY01001544">
    <property type="protein sequence ID" value="EKC79638.1"/>
    <property type="molecule type" value="Genomic_DNA"/>
</dbReference>
<comment type="caution">
    <text evidence="1">The sequence shown here is derived from an EMBL/GenBank/DDBJ whole genome shotgun (WGS) entry which is preliminary data.</text>
</comment>
<sequence>MVAGSVTVQTGSTKKAKITLETLMSWLITKGHIPSNTNCYRVINIGWQYANNDILQLTTTTAAGTTKYELQLAGVTIEFIGSATNYNTGLFRLRIHSSPTNDNFALTSGYNRFPVSHIAEYYCNGSEYSPTWKVLSSMGDGEAYNVTQSNTTTSNYRAILMGYNNSTDVSTLTTTVTNQVMASSSIYAQPSTGTLYASKYNGYKVGGDPGNWFSSISVIRNDGVMEAGKYIDFHTTNTGTTDYDVRLTAESGKLTCSGSISAKSFSGNATSASKLATARTITLGSGLQGSVSFDGSANVTLNGSLKRCSFYDDASDWSKYP</sequence>
<organism evidence="1">
    <name type="scientific">human gut metagenome</name>
    <dbReference type="NCBI Taxonomy" id="408170"/>
    <lineage>
        <taxon>unclassified sequences</taxon>
        <taxon>metagenomes</taxon>
        <taxon>organismal metagenomes</taxon>
    </lineage>
</organism>
<proteinExistence type="predicted"/>
<gene>
    <name evidence="1" type="ORF">LEA_02232</name>
</gene>
<feature type="non-terminal residue" evidence="1">
    <location>
        <position position="321"/>
    </location>
</feature>
<name>K1UBT3_9ZZZZ</name>
<evidence type="ECO:0000313" key="1">
    <source>
        <dbReference type="EMBL" id="EKC79638.1"/>
    </source>
</evidence>
<accession>K1UBT3</accession>
<reference evidence="1" key="1">
    <citation type="journal article" date="2013" name="Environ. Microbiol.">
        <title>Microbiota from the distal guts of lean and obese adolescents exhibit partial functional redundancy besides clear differences in community structure.</title>
        <authorList>
            <person name="Ferrer M."/>
            <person name="Ruiz A."/>
            <person name="Lanza F."/>
            <person name="Haange S.B."/>
            <person name="Oberbach A."/>
            <person name="Till H."/>
            <person name="Bargiela R."/>
            <person name="Campoy C."/>
            <person name="Segura M.T."/>
            <person name="Richter M."/>
            <person name="von Bergen M."/>
            <person name="Seifert J."/>
            <person name="Suarez A."/>
        </authorList>
    </citation>
    <scope>NUCLEOTIDE SEQUENCE</scope>
</reference>
<dbReference type="AlphaFoldDB" id="K1UBT3"/>